<accession>A0A1F8FE16</accession>
<dbReference type="InterPro" id="IPR048846">
    <property type="entry name" value="PaaX-like_central"/>
</dbReference>
<keyword evidence="1" id="KW-0472">Membrane</keyword>
<evidence type="ECO:0000313" key="4">
    <source>
        <dbReference type="Proteomes" id="UP000177167"/>
    </source>
</evidence>
<keyword evidence="1" id="KW-1133">Transmembrane helix</keyword>
<evidence type="ECO:0000313" key="3">
    <source>
        <dbReference type="EMBL" id="OGN10506.1"/>
    </source>
</evidence>
<protein>
    <recommendedName>
        <fullName evidence="2">Transcriptional repressor PaaX-like central Cas2-like domain-containing protein</fullName>
    </recommendedName>
</protein>
<sequence>MKTKRNQAFSNKLLKALVIGGVVTIAAVNPFFGLLAAKVVEEELKKKKWKELKRGIHYLKRRGFIEIEQNTDGSYSVRSTDAGELQVEKYDLDNVFIKIPKKWDKQWRLVIFDIPAEKQKGRLALLAKLRELRFIMLQKSIWAHPFECQNEVTVLARAFEVDKYVQHLVCSSVSASEYLKREFEKRNNTKLK</sequence>
<gene>
    <name evidence="3" type="ORF">A3J46_05745</name>
</gene>
<evidence type="ECO:0000256" key="1">
    <source>
        <dbReference type="SAM" id="Phobius"/>
    </source>
</evidence>
<dbReference type="Pfam" id="PF20803">
    <property type="entry name" value="PaaX_M"/>
    <property type="match status" value="1"/>
</dbReference>
<reference evidence="3 4" key="1">
    <citation type="journal article" date="2016" name="Nat. Commun.">
        <title>Thousands of microbial genomes shed light on interconnected biogeochemical processes in an aquifer system.</title>
        <authorList>
            <person name="Anantharaman K."/>
            <person name="Brown C.T."/>
            <person name="Hug L.A."/>
            <person name="Sharon I."/>
            <person name="Castelle C.J."/>
            <person name="Probst A.J."/>
            <person name="Thomas B.C."/>
            <person name="Singh A."/>
            <person name="Wilkins M.J."/>
            <person name="Karaoz U."/>
            <person name="Brodie E.L."/>
            <person name="Williams K.H."/>
            <person name="Hubbard S.S."/>
            <person name="Banfield J.F."/>
        </authorList>
    </citation>
    <scope>NUCLEOTIDE SEQUENCE [LARGE SCALE GENOMIC DNA]</scope>
</reference>
<dbReference type="Gene3D" id="3.30.70.2650">
    <property type="match status" value="1"/>
</dbReference>
<keyword evidence="1" id="KW-0812">Transmembrane</keyword>
<dbReference type="EMBL" id="MGJP01000005">
    <property type="protein sequence ID" value="OGN10506.1"/>
    <property type="molecule type" value="Genomic_DNA"/>
</dbReference>
<feature type="transmembrane region" description="Helical" evidence="1">
    <location>
        <begin position="16"/>
        <end position="40"/>
    </location>
</feature>
<comment type="caution">
    <text evidence="3">The sequence shown here is derived from an EMBL/GenBank/DDBJ whole genome shotgun (WGS) entry which is preliminary data.</text>
</comment>
<name>A0A1F8FE16_9BACT</name>
<dbReference type="AlphaFoldDB" id="A0A1F8FE16"/>
<proteinExistence type="predicted"/>
<dbReference type="Proteomes" id="UP000177167">
    <property type="component" value="Unassembled WGS sequence"/>
</dbReference>
<organism evidence="3 4">
    <name type="scientific">Candidatus Yanofskybacteria bacterium RIFCSPHIGHO2_02_FULL_41_11</name>
    <dbReference type="NCBI Taxonomy" id="1802675"/>
    <lineage>
        <taxon>Bacteria</taxon>
        <taxon>Candidatus Yanofskyibacteriota</taxon>
    </lineage>
</organism>
<evidence type="ECO:0000259" key="2">
    <source>
        <dbReference type="Pfam" id="PF20803"/>
    </source>
</evidence>
<feature type="domain" description="Transcriptional repressor PaaX-like central Cas2-like" evidence="2">
    <location>
        <begin position="101"/>
        <end position="175"/>
    </location>
</feature>